<dbReference type="Pfam" id="PF12937">
    <property type="entry name" value="F-box-like"/>
    <property type="match status" value="1"/>
</dbReference>
<dbReference type="InterPro" id="IPR052121">
    <property type="entry name" value="F-box_SCF_Substrate_Recog"/>
</dbReference>
<protein>
    <recommendedName>
        <fullName evidence="3">F-box domain-containing protein</fullName>
    </recommendedName>
</protein>
<evidence type="ECO:0000259" key="3">
    <source>
        <dbReference type="PROSITE" id="PS50181"/>
    </source>
</evidence>
<dbReference type="GO" id="GO:0005737">
    <property type="term" value="C:cytoplasm"/>
    <property type="evidence" value="ECO:0007669"/>
    <property type="project" value="TreeGrafter"/>
</dbReference>
<dbReference type="AlphaFoldDB" id="A0A3B4ZZX6"/>
<reference evidence="4" key="1">
    <citation type="submission" date="2023-09" db="UniProtKB">
        <authorList>
            <consortium name="Ensembl"/>
        </authorList>
    </citation>
    <scope>IDENTIFICATION</scope>
</reference>
<dbReference type="PANTHER" id="PTHR46550">
    <property type="entry name" value="F-BOX ONLY PROTEIN 3"/>
    <property type="match status" value="1"/>
</dbReference>
<sequence>LTLTMAASTELRMDELPSDPLLHILSYLAFRDLVRCSYVSRRLNDLSKHNPLWKSLCCKHWLADRLQSGVSWYCLFRQYYTDLGRYIQYYPVLKRAWEQLKAFLQQRCPRMIASLKGNVTVSMLAVTTV</sequence>
<evidence type="ECO:0000256" key="2">
    <source>
        <dbReference type="ARBA" id="ARBA00022786"/>
    </source>
</evidence>
<dbReference type="Gene3D" id="1.20.1280.50">
    <property type="match status" value="1"/>
</dbReference>
<dbReference type="SUPFAM" id="SSF81383">
    <property type="entry name" value="F-box domain"/>
    <property type="match status" value="1"/>
</dbReference>
<dbReference type="PANTHER" id="PTHR46550:SF1">
    <property type="entry name" value="F-BOX PROTEIN 3"/>
    <property type="match status" value="1"/>
</dbReference>
<dbReference type="STRING" id="144197.ENSSPAP00000007202"/>
<keyword evidence="2" id="KW-0833">Ubl conjugation pathway</keyword>
<accession>A0A3B4ZZX6</accession>
<dbReference type="Ensembl" id="ENSSPAT00000007342.1">
    <property type="protein sequence ID" value="ENSSPAP00000007202.1"/>
    <property type="gene ID" value="ENSSPAG00000005522.1"/>
</dbReference>
<evidence type="ECO:0000313" key="4">
    <source>
        <dbReference type="Ensembl" id="ENSSPAP00000007202.1"/>
    </source>
</evidence>
<evidence type="ECO:0000256" key="1">
    <source>
        <dbReference type="ARBA" id="ARBA00004906"/>
    </source>
</evidence>
<feature type="domain" description="F-box" evidence="3">
    <location>
        <begin position="10"/>
        <end position="56"/>
    </location>
</feature>
<dbReference type="InterPro" id="IPR036047">
    <property type="entry name" value="F-box-like_dom_sf"/>
</dbReference>
<dbReference type="GeneTree" id="ENSGT00940000153571"/>
<proteinExistence type="predicted"/>
<comment type="pathway">
    <text evidence="1">Protein modification; protein ubiquitination.</text>
</comment>
<dbReference type="PROSITE" id="PS50181">
    <property type="entry name" value="FBOX"/>
    <property type="match status" value="1"/>
</dbReference>
<name>A0A3B4ZZX6_9TELE</name>
<organism evidence="4">
    <name type="scientific">Stegastes partitus</name>
    <name type="common">bicolor damselfish</name>
    <dbReference type="NCBI Taxonomy" id="144197"/>
    <lineage>
        <taxon>Eukaryota</taxon>
        <taxon>Metazoa</taxon>
        <taxon>Chordata</taxon>
        <taxon>Craniata</taxon>
        <taxon>Vertebrata</taxon>
        <taxon>Euteleostomi</taxon>
        <taxon>Actinopterygii</taxon>
        <taxon>Neopterygii</taxon>
        <taxon>Teleostei</taxon>
        <taxon>Neoteleostei</taxon>
        <taxon>Acanthomorphata</taxon>
        <taxon>Ovalentaria</taxon>
        <taxon>Pomacentridae</taxon>
        <taxon>Stegastes</taxon>
    </lineage>
</organism>
<dbReference type="SMART" id="SM00256">
    <property type="entry name" value="FBOX"/>
    <property type="match status" value="1"/>
</dbReference>
<dbReference type="InterPro" id="IPR001810">
    <property type="entry name" value="F-box_dom"/>
</dbReference>